<protein>
    <submittedName>
        <fullName evidence="1">Uncharacterized protein</fullName>
    </submittedName>
</protein>
<evidence type="ECO:0000313" key="1">
    <source>
        <dbReference type="EMBL" id="KAB2666238.1"/>
    </source>
</evidence>
<sequence>MIENKIAPPLEMASCNFSHTVFIKQRKCFRYIRWNGATSGSASEAISRIKPCWNSPAVSIRTLFDMGLSARTEPVPLRSCFAPFRDIPKAKKAGLNPTFRFHLSLRQYIRGHDPK</sequence>
<name>A0A833FQP8_9HYPH</name>
<proteinExistence type="predicted"/>
<dbReference type="RefSeq" id="WP_151677460.1">
    <property type="nucleotide sequence ID" value="NZ_WBWA01000004.1"/>
</dbReference>
<reference evidence="1 2" key="1">
    <citation type="submission" date="2019-09" db="EMBL/GenBank/DDBJ databases">
        <title>Taxonomic organization of the family Brucellaceae based on a phylogenomic approach.</title>
        <authorList>
            <person name="Leclercq S."/>
            <person name="Cloeckaert A."/>
            <person name="Zygmunt M.S."/>
        </authorList>
    </citation>
    <scope>NUCLEOTIDE SEQUENCE [LARGE SCALE GENOMIC DNA]</scope>
    <source>
        <strain evidence="1 2">LMG 18957</strain>
    </source>
</reference>
<dbReference type="AlphaFoldDB" id="A0A833FQP8"/>
<organism evidence="1 2">
    <name type="scientific">Brucella tritici</name>
    <dbReference type="NCBI Taxonomy" id="94626"/>
    <lineage>
        <taxon>Bacteria</taxon>
        <taxon>Pseudomonadati</taxon>
        <taxon>Pseudomonadota</taxon>
        <taxon>Alphaproteobacteria</taxon>
        <taxon>Hyphomicrobiales</taxon>
        <taxon>Brucellaceae</taxon>
        <taxon>Brucella/Ochrobactrum group</taxon>
        <taxon>Brucella</taxon>
    </lineage>
</organism>
<dbReference type="EMBL" id="WBWA01000004">
    <property type="protein sequence ID" value="KAB2666238.1"/>
    <property type="molecule type" value="Genomic_DNA"/>
</dbReference>
<comment type="caution">
    <text evidence="1">The sequence shown here is derived from an EMBL/GenBank/DDBJ whole genome shotgun (WGS) entry which is preliminary data.</text>
</comment>
<accession>A0A833FQP8</accession>
<gene>
    <name evidence="1" type="ORF">F9K91_06420</name>
</gene>
<dbReference type="Proteomes" id="UP000430843">
    <property type="component" value="Unassembled WGS sequence"/>
</dbReference>
<keyword evidence="2" id="KW-1185">Reference proteome</keyword>
<evidence type="ECO:0000313" key="2">
    <source>
        <dbReference type="Proteomes" id="UP000430843"/>
    </source>
</evidence>